<dbReference type="AlphaFoldDB" id="A0A182ZZV6"/>
<feature type="domain" description="C2H2-type" evidence="2">
    <location>
        <begin position="79"/>
        <end position="101"/>
    </location>
</feature>
<dbReference type="SUPFAM" id="SSF57667">
    <property type="entry name" value="beta-beta-alpha zinc fingers"/>
    <property type="match status" value="3"/>
</dbReference>
<dbReference type="PANTHER" id="PTHR46786:SF1">
    <property type="entry name" value="ZINC FINGER MATRIN-TYPE PROTEIN 3"/>
    <property type="match status" value="1"/>
</dbReference>
<dbReference type="InterPro" id="IPR013087">
    <property type="entry name" value="Znf_C2H2_type"/>
</dbReference>
<reference evidence="5" key="1">
    <citation type="submission" date="2016-06" db="UniProtKB">
        <authorList>
            <consortium name="WormBaseParasite"/>
        </authorList>
    </citation>
    <scope>IDENTIFICATION</scope>
</reference>
<dbReference type="EMBL" id="UZAN01000760">
    <property type="protein sequence ID" value="VDP20567.1"/>
    <property type="molecule type" value="Genomic_DNA"/>
</dbReference>
<dbReference type="InterPro" id="IPR052644">
    <property type="entry name" value="ZMAT3"/>
</dbReference>
<feature type="region of interest" description="Disordered" evidence="1">
    <location>
        <begin position="39"/>
        <end position="70"/>
    </location>
</feature>
<dbReference type="Gene3D" id="3.30.160.60">
    <property type="entry name" value="Classic Zinc Finger"/>
    <property type="match status" value="2"/>
</dbReference>
<dbReference type="OrthoDB" id="434647at2759"/>
<dbReference type="PROSITE" id="PS00028">
    <property type="entry name" value="ZINC_FINGER_C2H2_1"/>
    <property type="match status" value="1"/>
</dbReference>
<evidence type="ECO:0000313" key="5">
    <source>
        <dbReference type="WBParaSite" id="ECPE_0000024001-mRNA-1"/>
    </source>
</evidence>
<dbReference type="GO" id="GO:0003676">
    <property type="term" value="F:nucleic acid binding"/>
    <property type="evidence" value="ECO:0007669"/>
    <property type="project" value="InterPro"/>
</dbReference>
<evidence type="ECO:0000313" key="3">
    <source>
        <dbReference type="EMBL" id="VDP20567.1"/>
    </source>
</evidence>
<name>A0A182ZZV6_9TREM</name>
<sequence length="358" mass="38956">MAEAIEAKQCFNCQAKFYSDDAFWDHVYNVNCGSDTNVVGSTSTKSKSDEPNKVNGGISEQGDGVKSSTTTDPSTHFECALCCIQFPSSGEWYAHSKSDEHRNKVAAAAGHYASATSTKKDKPATEFKTDASEAPSRAFCDECQVPLPSHEARAIHVMGKKHQKAMNRILKDNLFSGQTALGFSDASTSSSCSMQGMDDILTPTVVLNKPVSVPLQSEPPLNCEFCRVSLSDLQEAQQHVSGQQHQTNVNTVSSLKIKQSSNISPLLMAHLKISAPTQLDELIGLLRRLCLAQLTSLMYQLEQSISAGKKKPVDAASVNLLGEENFSGVSTHDLLELFRSVCKEELELMLSSRVPARY</sequence>
<evidence type="ECO:0000259" key="2">
    <source>
        <dbReference type="PROSITE" id="PS00028"/>
    </source>
</evidence>
<reference evidence="3 4" key="2">
    <citation type="submission" date="2018-11" db="EMBL/GenBank/DDBJ databases">
        <authorList>
            <consortium name="Pathogen Informatics"/>
        </authorList>
    </citation>
    <scope>NUCLEOTIDE SEQUENCE [LARGE SCALE GENOMIC DNA]</scope>
    <source>
        <strain evidence="3 4">Egypt</strain>
    </source>
</reference>
<dbReference type="SMART" id="SM00355">
    <property type="entry name" value="ZnF_C2H2"/>
    <property type="match status" value="3"/>
</dbReference>
<gene>
    <name evidence="3" type="ORF">ECPE_LOCUS241</name>
</gene>
<dbReference type="Proteomes" id="UP000272942">
    <property type="component" value="Unassembled WGS sequence"/>
</dbReference>
<dbReference type="GO" id="GO:0008270">
    <property type="term" value="F:zinc ion binding"/>
    <property type="evidence" value="ECO:0007669"/>
    <property type="project" value="InterPro"/>
</dbReference>
<dbReference type="WBParaSite" id="ECPE_0000024001-mRNA-1">
    <property type="protein sequence ID" value="ECPE_0000024001-mRNA-1"/>
    <property type="gene ID" value="ECPE_0000024001"/>
</dbReference>
<dbReference type="InterPro" id="IPR003604">
    <property type="entry name" value="Matrin/U1-like-C_Znf_C2H2"/>
</dbReference>
<accession>A0A182ZZV6</accession>
<dbReference type="SMART" id="SM00451">
    <property type="entry name" value="ZnF_U1"/>
    <property type="match status" value="3"/>
</dbReference>
<dbReference type="PANTHER" id="PTHR46786">
    <property type="entry name" value="ZINC FINGER MATRIN-TYPE PROTEIN 3"/>
    <property type="match status" value="1"/>
</dbReference>
<feature type="compositionally biased region" description="Basic and acidic residues" evidence="1">
    <location>
        <begin position="118"/>
        <end position="130"/>
    </location>
</feature>
<proteinExistence type="predicted"/>
<keyword evidence="4" id="KW-1185">Reference proteome</keyword>
<dbReference type="InterPro" id="IPR036236">
    <property type="entry name" value="Znf_C2H2_sf"/>
</dbReference>
<organism evidence="5">
    <name type="scientific">Echinostoma caproni</name>
    <dbReference type="NCBI Taxonomy" id="27848"/>
    <lineage>
        <taxon>Eukaryota</taxon>
        <taxon>Metazoa</taxon>
        <taxon>Spiralia</taxon>
        <taxon>Lophotrochozoa</taxon>
        <taxon>Platyhelminthes</taxon>
        <taxon>Trematoda</taxon>
        <taxon>Digenea</taxon>
        <taxon>Plagiorchiida</taxon>
        <taxon>Echinostomata</taxon>
        <taxon>Echinostomatoidea</taxon>
        <taxon>Echinostomatidae</taxon>
        <taxon>Echinostoma</taxon>
    </lineage>
</organism>
<feature type="region of interest" description="Disordered" evidence="1">
    <location>
        <begin position="111"/>
        <end position="130"/>
    </location>
</feature>
<protein>
    <submittedName>
        <fullName evidence="5">C2H2-type domain-containing protein</fullName>
    </submittedName>
</protein>
<evidence type="ECO:0000256" key="1">
    <source>
        <dbReference type="SAM" id="MobiDB-lite"/>
    </source>
</evidence>
<evidence type="ECO:0000313" key="4">
    <source>
        <dbReference type="Proteomes" id="UP000272942"/>
    </source>
</evidence>